<evidence type="ECO:0000313" key="1">
    <source>
        <dbReference type="EMBL" id="KAH6927495.1"/>
    </source>
</evidence>
<evidence type="ECO:0000313" key="2">
    <source>
        <dbReference type="Proteomes" id="UP000821845"/>
    </source>
</evidence>
<dbReference type="EMBL" id="CM023486">
    <property type="protein sequence ID" value="KAH6927495.1"/>
    <property type="molecule type" value="Genomic_DNA"/>
</dbReference>
<accession>A0ACB7RYP0</accession>
<reference evidence="1" key="1">
    <citation type="submission" date="2020-05" db="EMBL/GenBank/DDBJ databases">
        <title>Large-scale comparative analyses of tick genomes elucidate their genetic diversity and vector capacities.</title>
        <authorList>
            <person name="Jia N."/>
            <person name="Wang J."/>
            <person name="Shi W."/>
            <person name="Du L."/>
            <person name="Sun Y."/>
            <person name="Zhan W."/>
            <person name="Jiang J."/>
            <person name="Wang Q."/>
            <person name="Zhang B."/>
            <person name="Ji P."/>
            <person name="Sakyi L.B."/>
            <person name="Cui X."/>
            <person name="Yuan T."/>
            <person name="Jiang B."/>
            <person name="Yang W."/>
            <person name="Lam T.T.-Y."/>
            <person name="Chang Q."/>
            <person name="Ding S."/>
            <person name="Wang X."/>
            <person name="Zhu J."/>
            <person name="Ruan X."/>
            <person name="Zhao L."/>
            <person name="Wei J."/>
            <person name="Que T."/>
            <person name="Du C."/>
            <person name="Cheng J."/>
            <person name="Dai P."/>
            <person name="Han X."/>
            <person name="Huang E."/>
            <person name="Gao Y."/>
            <person name="Liu J."/>
            <person name="Shao H."/>
            <person name="Ye R."/>
            <person name="Li L."/>
            <person name="Wei W."/>
            <person name="Wang X."/>
            <person name="Wang C."/>
            <person name="Yang T."/>
            <person name="Huo Q."/>
            <person name="Li W."/>
            <person name="Guo W."/>
            <person name="Chen H."/>
            <person name="Zhou L."/>
            <person name="Ni X."/>
            <person name="Tian J."/>
            <person name="Zhou Y."/>
            <person name="Sheng Y."/>
            <person name="Liu T."/>
            <person name="Pan Y."/>
            <person name="Xia L."/>
            <person name="Li J."/>
            <person name="Zhao F."/>
            <person name="Cao W."/>
        </authorList>
    </citation>
    <scope>NUCLEOTIDE SEQUENCE</scope>
    <source>
        <strain evidence="1">Hyas-2018</strain>
    </source>
</reference>
<proteinExistence type="predicted"/>
<comment type="caution">
    <text evidence="1">The sequence shown here is derived from an EMBL/GenBank/DDBJ whole genome shotgun (WGS) entry which is preliminary data.</text>
</comment>
<keyword evidence="2" id="KW-1185">Reference proteome</keyword>
<dbReference type="Proteomes" id="UP000821845">
    <property type="component" value="Chromosome 6"/>
</dbReference>
<gene>
    <name evidence="1" type="ORF">HPB50_004546</name>
</gene>
<sequence length="120" mass="13787">MLVLVLLRGHGSWSLVLEPLESLSPRERQETITHEERTTRGRGGGDMMDDDDHDEDMDRPSTTVVSSTRRRVVIPGRNDDDYRGQRRRGGGRNWFLVLPVDDLEPFAIARPLVLRREQPV</sequence>
<name>A0ACB7RYP0_HYAAI</name>
<organism evidence="1 2">
    <name type="scientific">Hyalomma asiaticum</name>
    <name type="common">Tick</name>
    <dbReference type="NCBI Taxonomy" id="266040"/>
    <lineage>
        <taxon>Eukaryota</taxon>
        <taxon>Metazoa</taxon>
        <taxon>Ecdysozoa</taxon>
        <taxon>Arthropoda</taxon>
        <taxon>Chelicerata</taxon>
        <taxon>Arachnida</taxon>
        <taxon>Acari</taxon>
        <taxon>Parasitiformes</taxon>
        <taxon>Ixodida</taxon>
        <taxon>Ixodoidea</taxon>
        <taxon>Ixodidae</taxon>
        <taxon>Hyalomminae</taxon>
        <taxon>Hyalomma</taxon>
    </lineage>
</organism>
<protein>
    <submittedName>
        <fullName evidence="1">Uncharacterized protein</fullName>
    </submittedName>
</protein>